<dbReference type="Gene3D" id="3.40.190.10">
    <property type="entry name" value="Periplasmic binding protein-like II"/>
    <property type="match status" value="2"/>
</dbReference>
<dbReference type="Pfam" id="PF00497">
    <property type="entry name" value="SBP_bac_3"/>
    <property type="match status" value="1"/>
</dbReference>
<dbReference type="PANTHER" id="PTHR35936">
    <property type="entry name" value="MEMBRANE-BOUND LYTIC MUREIN TRANSGLYCOSYLASE F"/>
    <property type="match status" value="1"/>
</dbReference>
<dbReference type="PANTHER" id="PTHR35936:SF19">
    <property type="entry name" value="AMINO-ACID-BINDING PROTEIN YXEM-RELATED"/>
    <property type="match status" value="1"/>
</dbReference>
<evidence type="ECO:0000259" key="4">
    <source>
        <dbReference type="SMART" id="SM00062"/>
    </source>
</evidence>
<protein>
    <recommendedName>
        <fullName evidence="4">Solute-binding protein family 3/N-terminal domain-containing protein</fullName>
    </recommendedName>
</protein>
<accession>A0ZPL7</accession>
<evidence type="ECO:0000256" key="2">
    <source>
        <dbReference type="ARBA" id="ARBA00022729"/>
    </source>
</evidence>
<evidence type="ECO:0000313" key="5">
    <source>
        <dbReference type="EMBL" id="BAF40887.1"/>
    </source>
</evidence>
<feature type="domain" description="Solute-binding protein family 3/N-terminal" evidence="4">
    <location>
        <begin position="35"/>
        <end position="257"/>
    </location>
</feature>
<organism evidence="5">
    <name type="scientific">Vibrio cholerae</name>
    <dbReference type="NCBI Taxonomy" id="666"/>
    <lineage>
        <taxon>Bacteria</taxon>
        <taxon>Pseudomonadati</taxon>
        <taxon>Pseudomonadota</taxon>
        <taxon>Gammaproteobacteria</taxon>
        <taxon>Vibrionales</taxon>
        <taxon>Vibrionaceae</taxon>
        <taxon>Vibrio</taxon>
    </lineage>
</organism>
<evidence type="ECO:0000256" key="3">
    <source>
        <dbReference type="SAM" id="SignalP"/>
    </source>
</evidence>
<dbReference type="RefSeq" id="WP_001906774.1">
    <property type="nucleotide sequence ID" value="NZ_JAMQXV010000064.1"/>
</dbReference>
<dbReference type="AlphaFoldDB" id="A0ZPL7"/>
<keyword evidence="2 3" id="KW-0732">Signal</keyword>
<dbReference type="SMART" id="SM00062">
    <property type="entry name" value="PBPb"/>
    <property type="match status" value="1"/>
</dbReference>
<sequence>MAKPSEMEILMMRYFHHTLLSCLALLFTPIALAQTLTADFRHRPPEMVLDEATNSMTGPLKDIVEQATQKLGYSIEWRSRPFARSLADLETNQVDIVPRVIKTSEREAFVRFVGPISEQTKNILFITHGEGMPIKEYQDLTKLNVGVKRGTAYFEQFDNDNNIRKTVVADDYNLARMLEAKRIDAIIVLDEAAIEQELKNISFTNYKKADYFFPNVIGNYYGMPKNHPLADKLAEVLQQMVQNGEVNAIYQKYGLTPN</sequence>
<proteinExistence type="inferred from homology"/>
<dbReference type="EMBL" id="AB120061">
    <property type="protein sequence ID" value="BAF40887.1"/>
    <property type="molecule type" value="Genomic_DNA"/>
</dbReference>
<reference evidence="5" key="1">
    <citation type="journal article" date="2007" name="J. Biochem.">
        <title>Lateral transfer of the lux gene cluster.</title>
        <authorList>
            <person name="Kasai S."/>
            <person name="Okada K."/>
            <person name="Hoshino A."/>
            <person name="Iida T."/>
            <person name="Honda T."/>
        </authorList>
    </citation>
    <scope>NUCLEOTIDE SEQUENCE</scope>
    <source>
        <strain evidence="5">NCIMB 41</strain>
    </source>
</reference>
<dbReference type="InterPro" id="IPR001638">
    <property type="entry name" value="Solute-binding_3/MltF_N"/>
</dbReference>
<name>A0ZPL7_VIBCL</name>
<feature type="signal peptide" evidence="3">
    <location>
        <begin position="1"/>
        <end position="33"/>
    </location>
</feature>
<feature type="chain" id="PRO_5002631947" description="Solute-binding protein family 3/N-terminal domain-containing protein" evidence="3">
    <location>
        <begin position="34"/>
        <end position="258"/>
    </location>
</feature>
<comment type="similarity">
    <text evidence="1">Belongs to the bacterial solute-binding protein 3 family.</text>
</comment>
<dbReference type="SUPFAM" id="SSF53850">
    <property type="entry name" value="Periplasmic binding protein-like II"/>
    <property type="match status" value="1"/>
</dbReference>
<evidence type="ECO:0000256" key="1">
    <source>
        <dbReference type="ARBA" id="ARBA00010333"/>
    </source>
</evidence>